<evidence type="ECO:0000313" key="2">
    <source>
        <dbReference type="EMBL" id="GHE33678.1"/>
    </source>
</evidence>
<evidence type="ECO:0000256" key="1">
    <source>
        <dbReference type="SAM" id="SignalP"/>
    </source>
</evidence>
<name>A0ABQ3HZ42_9SPHI</name>
<protein>
    <recommendedName>
        <fullName evidence="4">Lipoprotein</fullName>
    </recommendedName>
</protein>
<gene>
    <name evidence="2" type="ORF">GCM10017764_16110</name>
</gene>
<dbReference type="EMBL" id="BNAF01000005">
    <property type="protein sequence ID" value="GHE33678.1"/>
    <property type="molecule type" value="Genomic_DNA"/>
</dbReference>
<sequence>MKIFSIVLLLSTLFTGCVAKRDISGKYMNSVFGSIEFYNDSTYYFEKSTYNLFSYSSGAWKKSASNFLVFSSDVKNVAAPLLLENYELSEGANYNSIKITPYLSDLDSLQDYQCYIFLDDEYYKKVRCDSLADMYVSKHFNDIYFKIAKEPLLSMTTAISKPLTTEKFTVSSTSGNIMSFKLFIENYKFFYEHFDNYVLKVGKKNLFFLDPYHNKWCRIKRMDKQKNIFSSFGKSFRRNPLKIE</sequence>
<evidence type="ECO:0000313" key="3">
    <source>
        <dbReference type="Proteomes" id="UP000620550"/>
    </source>
</evidence>
<dbReference type="RefSeq" id="WP_189626134.1">
    <property type="nucleotide sequence ID" value="NZ_BNAF01000005.1"/>
</dbReference>
<comment type="caution">
    <text evidence="2">The sequence shown here is derived from an EMBL/GenBank/DDBJ whole genome shotgun (WGS) entry which is preliminary data.</text>
</comment>
<accession>A0ABQ3HZ42</accession>
<proteinExistence type="predicted"/>
<reference evidence="3" key="1">
    <citation type="journal article" date="2019" name="Int. J. Syst. Evol. Microbiol.">
        <title>The Global Catalogue of Microorganisms (GCM) 10K type strain sequencing project: providing services to taxonomists for standard genome sequencing and annotation.</title>
        <authorList>
            <consortium name="The Broad Institute Genomics Platform"/>
            <consortium name="The Broad Institute Genome Sequencing Center for Infectious Disease"/>
            <person name="Wu L."/>
            <person name="Ma J."/>
        </authorList>
    </citation>
    <scope>NUCLEOTIDE SEQUENCE [LARGE SCALE GENOMIC DNA]</scope>
    <source>
        <strain evidence="3">CGMCC 1.12966</strain>
    </source>
</reference>
<keyword evidence="3" id="KW-1185">Reference proteome</keyword>
<feature type="chain" id="PRO_5046849745" description="Lipoprotein" evidence="1">
    <location>
        <begin position="20"/>
        <end position="244"/>
    </location>
</feature>
<dbReference type="Proteomes" id="UP000620550">
    <property type="component" value="Unassembled WGS sequence"/>
</dbReference>
<feature type="signal peptide" evidence="1">
    <location>
        <begin position="1"/>
        <end position="19"/>
    </location>
</feature>
<keyword evidence="1" id="KW-0732">Signal</keyword>
<organism evidence="2 3">
    <name type="scientific">Sphingobacterium griseoflavum</name>
    <dbReference type="NCBI Taxonomy" id="1474952"/>
    <lineage>
        <taxon>Bacteria</taxon>
        <taxon>Pseudomonadati</taxon>
        <taxon>Bacteroidota</taxon>
        <taxon>Sphingobacteriia</taxon>
        <taxon>Sphingobacteriales</taxon>
        <taxon>Sphingobacteriaceae</taxon>
        <taxon>Sphingobacterium</taxon>
    </lineage>
</organism>
<dbReference type="PROSITE" id="PS51257">
    <property type="entry name" value="PROKAR_LIPOPROTEIN"/>
    <property type="match status" value="1"/>
</dbReference>
<evidence type="ECO:0008006" key="4">
    <source>
        <dbReference type="Google" id="ProtNLM"/>
    </source>
</evidence>